<dbReference type="SUPFAM" id="SSF56672">
    <property type="entry name" value="DNA/RNA polymerases"/>
    <property type="match status" value="1"/>
</dbReference>
<dbReference type="PANTHER" id="PTHR35369">
    <property type="entry name" value="BLR3025 PROTEIN-RELATED"/>
    <property type="match status" value="1"/>
</dbReference>
<gene>
    <name evidence="4" type="ORF">J2W55_000758</name>
</gene>
<evidence type="ECO:0000259" key="3">
    <source>
        <dbReference type="PROSITE" id="PS50173"/>
    </source>
</evidence>
<keyword evidence="2" id="KW-0227">DNA damage</keyword>
<reference evidence="4 5" key="1">
    <citation type="submission" date="2023-07" db="EMBL/GenBank/DDBJ databases">
        <title>Sorghum-associated microbial communities from plants grown in Nebraska, USA.</title>
        <authorList>
            <person name="Schachtman D."/>
        </authorList>
    </citation>
    <scope>NUCLEOTIDE SEQUENCE [LARGE SCALE GENOMIC DNA]</scope>
    <source>
        <strain evidence="4 5">3262</strain>
    </source>
</reference>
<feature type="domain" description="UmuC" evidence="3">
    <location>
        <begin position="1"/>
        <end position="73"/>
    </location>
</feature>
<evidence type="ECO:0000256" key="2">
    <source>
        <dbReference type="ARBA" id="ARBA00022763"/>
    </source>
</evidence>
<dbReference type="EMBL" id="JAVDUU010000001">
    <property type="protein sequence ID" value="MDR6940930.1"/>
    <property type="molecule type" value="Genomic_DNA"/>
</dbReference>
<dbReference type="RefSeq" id="WP_310092131.1">
    <property type="nucleotide sequence ID" value="NZ_JAVDUU010000001.1"/>
</dbReference>
<dbReference type="PROSITE" id="PS50173">
    <property type="entry name" value="UMUC"/>
    <property type="match status" value="1"/>
</dbReference>
<dbReference type="PANTHER" id="PTHR35369:SF2">
    <property type="entry name" value="BLR3025 PROTEIN"/>
    <property type="match status" value="1"/>
</dbReference>
<dbReference type="InterPro" id="IPR050356">
    <property type="entry name" value="SulA_CellDiv_inhibitor"/>
</dbReference>
<dbReference type="CDD" id="cd03468">
    <property type="entry name" value="PolY_like"/>
    <property type="match status" value="1"/>
</dbReference>
<proteinExistence type="inferred from homology"/>
<dbReference type="Gene3D" id="3.30.70.270">
    <property type="match status" value="1"/>
</dbReference>
<evidence type="ECO:0000256" key="1">
    <source>
        <dbReference type="ARBA" id="ARBA00010945"/>
    </source>
</evidence>
<protein>
    <submittedName>
        <fullName evidence="4">Protein ImuB</fullName>
    </submittedName>
</protein>
<dbReference type="Proteomes" id="UP001247620">
    <property type="component" value="Unassembled WGS sequence"/>
</dbReference>
<evidence type="ECO:0000313" key="4">
    <source>
        <dbReference type="EMBL" id="MDR6940930.1"/>
    </source>
</evidence>
<comment type="caution">
    <text evidence="4">The sequence shown here is derived from an EMBL/GenBank/DDBJ whole genome shotgun (WGS) entry which is preliminary data.</text>
</comment>
<sequence length="500" mass="56907">MKKRYASIWFRHLLTDWLTLRQPELKQVPFVLVAPERNRMIITATNELAKKQGISKGMAAADAKAIITSLKVIDDLPGKAEKLLVALGEWCIRYTPFISIDLPDGLILDISGCAHLWGGEYEYLKEIVRRLKDKGYDVRAAIADTPGAAWAIARFGKDKPIIDPGGQVEALLKLPPAALRLEPLMPERLHRLGFYQIRHLIGIRRSALRRRFGEGFLLRLGQALGNADEPLQFLQPATVYAERLPCLEPIRTAEGIAIAIQTLLEKLCKRLQSEGKGLRTAILKCYRIDGETVGADIGTNRASHSVSHLCKLFELKINTIEPALGIELFTLEAPNVEDVSPGQEVLWSSGGCGLDNADLAELLDRLAGRIGAKNINRYLPHESYWPERSFRTARSLTEKPVISWRSGRPRPSLLLKKPERIEVTALLPDNPPMLFIYKGEKHVIKKADDAERIEPEWWRRKRPHRDYYVVEDDQGRRYWLFRSGHYWDEDSQWYIHGFFS</sequence>
<accession>A0ABU1T6B5</accession>
<dbReference type="InterPro" id="IPR001126">
    <property type="entry name" value="UmuC"/>
</dbReference>
<organism evidence="4 5">
    <name type="scientific">Mucilaginibacter pocheonensis</name>
    <dbReference type="NCBI Taxonomy" id="398050"/>
    <lineage>
        <taxon>Bacteria</taxon>
        <taxon>Pseudomonadati</taxon>
        <taxon>Bacteroidota</taxon>
        <taxon>Sphingobacteriia</taxon>
        <taxon>Sphingobacteriales</taxon>
        <taxon>Sphingobacteriaceae</taxon>
        <taxon>Mucilaginibacter</taxon>
    </lineage>
</organism>
<keyword evidence="5" id="KW-1185">Reference proteome</keyword>
<evidence type="ECO:0000313" key="5">
    <source>
        <dbReference type="Proteomes" id="UP001247620"/>
    </source>
</evidence>
<dbReference type="InterPro" id="IPR043128">
    <property type="entry name" value="Rev_trsase/Diguanyl_cyclase"/>
</dbReference>
<name>A0ABU1T6B5_9SPHI</name>
<dbReference type="Pfam" id="PF00817">
    <property type="entry name" value="IMS"/>
    <property type="match status" value="1"/>
</dbReference>
<dbReference type="InterPro" id="IPR043502">
    <property type="entry name" value="DNA/RNA_pol_sf"/>
</dbReference>
<comment type="similarity">
    <text evidence="1">Belongs to the DNA polymerase type-Y family.</text>
</comment>
<dbReference type="Gene3D" id="3.40.1170.60">
    <property type="match status" value="1"/>
</dbReference>